<dbReference type="EMBL" id="BGZK01000475">
    <property type="protein sequence ID" value="GBP46030.1"/>
    <property type="molecule type" value="Genomic_DNA"/>
</dbReference>
<accession>A0A4C1W556</accession>
<sequence length="129" mass="14284">MAAYEFGNEKVRRAARHRRPETMGARCPRTKPGRGARALICHLSAPIATPTPPGRSRPGQPPAAPPSRYWARRCDTSAARTAENVARAARCRKIAKRFLFKKQRNSDRCACAGRAVGQFTKNDGCTYFP</sequence>
<feature type="region of interest" description="Disordered" evidence="1">
    <location>
        <begin position="1"/>
        <end position="33"/>
    </location>
</feature>
<evidence type="ECO:0000313" key="3">
    <source>
        <dbReference type="Proteomes" id="UP000299102"/>
    </source>
</evidence>
<reference evidence="2 3" key="1">
    <citation type="journal article" date="2019" name="Commun. Biol.">
        <title>The bagworm genome reveals a unique fibroin gene that provides high tensile strength.</title>
        <authorList>
            <person name="Kono N."/>
            <person name="Nakamura H."/>
            <person name="Ohtoshi R."/>
            <person name="Tomita M."/>
            <person name="Numata K."/>
            <person name="Arakawa K."/>
        </authorList>
    </citation>
    <scope>NUCLEOTIDE SEQUENCE [LARGE SCALE GENOMIC DNA]</scope>
</reference>
<feature type="region of interest" description="Disordered" evidence="1">
    <location>
        <begin position="46"/>
        <end position="69"/>
    </location>
</feature>
<gene>
    <name evidence="2" type="ORF">EVAR_24223_1</name>
</gene>
<comment type="caution">
    <text evidence="2">The sequence shown here is derived from an EMBL/GenBank/DDBJ whole genome shotgun (WGS) entry which is preliminary data.</text>
</comment>
<proteinExistence type="predicted"/>
<dbReference type="Proteomes" id="UP000299102">
    <property type="component" value="Unassembled WGS sequence"/>
</dbReference>
<name>A0A4C1W556_EUMVA</name>
<evidence type="ECO:0000313" key="2">
    <source>
        <dbReference type="EMBL" id="GBP46030.1"/>
    </source>
</evidence>
<evidence type="ECO:0000256" key="1">
    <source>
        <dbReference type="SAM" id="MobiDB-lite"/>
    </source>
</evidence>
<feature type="compositionally biased region" description="Pro residues" evidence="1">
    <location>
        <begin position="49"/>
        <end position="65"/>
    </location>
</feature>
<dbReference type="AlphaFoldDB" id="A0A4C1W556"/>
<protein>
    <submittedName>
        <fullName evidence="2">Uncharacterized protein</fullName>
    </submittedName>
</protein>
<keyword evidence="3" id="KW-1185">Reference proteome</keyword>
<organism evidence="2 3">
    <name type="scientific">Eumeta variegata</name>
    <name type="common">Bagworm moth</name>
    <name type="synonym">Eumeta japonica</name>
    <dbReference type="NCBI Taxonomy" id="151549"/>
    <lineage>
        <taxon>Eukaryota</taxon>
        <taxon>Metazoa</taxon>
        <taxon>Ecdysozoa</taxon>
        <taxon>Arthropoda</taxon>
        <taxon>Hexapoda</taxon>
        <taxon>Insecta</taxon>
        <taxon>Pterygota</taxon>
        <taxon>Neoptera</taxon>
        <taxon>Endopterygota</taxon>
        <taxon>Lepidoptera</taxon>
        <taxon>Glossata</taxon>
        <taxon>Ditrysia</taxon>
        <taxon>Tineoidea</taxon>
        <taxon>Psychidae</taxon>
        <taxon>Oiketicinae</taxon>
        <taxon>Eumeta</taxon>
    </lineage>
</organism>